<keyword evidence="2" id="KW-1185">Reference proteome</keyword>
<dbReference type="Proteomes" id="UP001055811">
    <property type="component" value="Linkage Group LG05"/>
</dbReference>
<accession>A0ACB9CW50</accession>
<protein>
    <submittedName>
        <fullName evidence="1">Uncharacterized protein</fullName>
    </submittedName>
</protein>
<gene>
    <name evidence="1" type="ORF">L2E82_28447</name>
</gene>
<sequence length="852" mass="95273">MKSISRLLKLDAVARSESKANNTCLELSSKLGIFTSSSHNKCKTSATSFSLPTHKNNAVQSNNAAIDPGYSQQIHVQKLVDILHECSRKRLVKEAKVVHGYVLKSNYPDDNLLILLNHVAHTYSKCQNLTDARVIFNTMSQRNVFSWTVMVTGSTENGLFHDAFRYFCEMQNNGVFPDEFTYSSFIQLCVGLDCANLGKMVHAQIIIRGYTLNVRVTTSLLNMYAKMGHVKDSWNVFSTMTEHNEVSWNAMISGFTENGFHLQAFDCFLEMIETGFTPNKFTFVSVLKAIGKLRDVGKGKHVHKCISELDMESDVFVGTALIDMYSKCGAISDARSVFQTNFITCPLNMPWNAMLSGFVQCNCSQEVLELYLKMCQSNIKSDVYTYCSVFTAIATMRSLRFGRQVHAMVKKFGHDTMPLSVKNAIADAYSKCDSLEDVKKVFNKMEEKDVVSWTILMSCYSRCHEWEEALAIFLQMRKDGFTPNQFTFSNALVACASLCFLEFGRQLHGLIWKTGWNNENCIESDMKELKDCYLPLITASMDDLSVGILKTELERLSSLKKLEVLDLSWNLDIDNDIFPSLRTLTSLKILDLSRTGLKGYFPISEFAGLENLEVLDLSHCHLNGTFEIQGFKILRRLKTLTLWSNGFNKSIIASLSALSSLTNLDLSSNPMSGLFPAQELSRLTNIEKLDLSSTGFHGTPNIQACASLSRLRRLESIVLSANNFNKSIISCLSALPSLKILDLSYCVSLGVSFPIQEVLKFPDLEVLLVSGNVFSGTLPMEALASFHHLEVLDMSENSFSGSIPSAIQELSSLRAVSFAKNKLNGSLPDHAGLCLKDMLFQGFYFTSTSYLK</sequence>
<proteinExistence type="predicted"/>
<name>A0ACB9CW50_CICIN</name>
<reference evidence="1 2" key="2">
    <citation type="journal article" date="2022" name="Mol. Ecol. Resour.">
        <title>The genomes of chicory, endive, great burdock and yacon provide insights into Asteraceae paleo-polyploidization history and plant inulin production.</title>
        <authorList>
            <person name="Fan W."/>
            <person name="Wang S."/>
            <person name="Wang H."/>
            <person name="Wang A."/>
            <person name="Jiang F."/>
            <person name="Liu H."/>
            <person name="Zhao H."/>
            <person name="Xu D."/>
            <person name="Zhang Y."/>
        </authorList>
    </citation>
    <scope>NUCLEOTIDE SEQUENCE [LARGE SCALE GENOMIC DNA]</scope>
    <source>
        <strain evidence="2">cv. Punajuju</strain>
        <tissue evidence="1">Leaves</tissue>
    </source>
</reference>
<organism evidence="1 2">
    <name type="scientific">Cichorium intybus</name>
    <name type="common">Chicory</name>
    <dbReference type="NCBI Taxonomy" id="13427"/>
    <lineage>
        <taxon>Eukaryota</taxon>
        <taxon>Viridiplantae</taxon>
        <taxon>Streptophyta</taxon>
        <taxon>Embryophyta</taxon>
        <taxon>Tracheophyta</taxon>
        <taxon>Spermatophyta</taxon>
        <taxon>Magnoliopsida</taxon>
        <taxon>eudicotyledons</taxon>
        <taxon>Gunneridae</taxon>
        <taxon>Pentapetalae</taxon>
        <taxon>asterids</taxon>
        <taxon>campanulids</taxon>
        <taxon>Asterales</taxon>
        <taxon>Asteraceae</taxon>
        <taxon>Cichorioideae</taxon>
        <taxon>Cichorieae</taxon>
        <taxon>Cichoriinae</taxon>
        <taxon>Cichorium</taxon>
    </lineage>
</organism>
<dbReference type="EMBL" id="CM042013">
    <property type="protein sequence ID" value="KAI3738416.1"/>
    <property type="molecule type" value="Genomic_DNA"/>
</dbReference>
<comment type="caution">
    <text evidence="1">The sequence shown here is derived from an EMBL/GenBank/DDBJ whole genome shotgun (WGS) entry which is preliminary data.</text>
</comment>
<evidence type="ECO:0000313" key="1">
    <source>
        <dbReference type="EMBL" id="KAI3738416.1"/>
    </source>
</evidence>
<evidence type="ECO:0000313" key="2">
    <source>
        <dbReference type="Proteomes" id="UP001055811"/>
    </source>
</evidence>
<reference evidence="2" key="1">
    <citation type="journal article" date="2022" name="Mol. Ecol. Resour.">
        <title>The genomes of chicory, endive, great burdock and yacon provide insights into Asteraceae palaeo-polyploidization history and plant inulin production.</title>
        <authorList>
            <person name="Fan W."/>
            <person name="Wang S."/>
            <person name="Wang H."/>
            <person name="Wang A."/>
            <person name="Jiang F."/>
            <person name="Liu H."/>
            <person name="Zhao H."/>
            <person name="Xu D."/>
            <person name="Zhang Y."/>
        </authorList>
    </citation>
    <scope>NUCLEOTIDE SEQUENCE [LARGE SCALE GENOMIC DNA]</scope>
    <source>
        <strain evidence="2">cv. Punajuju</strain>
    </source>
</reference>